<evidence type="ECO:0000256" key="1">
    <source>
        <dbReference type="SAM" id="MobiDB-lite"/>
    </source>
</evidence>
<protein>
    <submittedName>
        <fullName evidence="2">Uncharacterized protein</fullName>
    </submittedName>
</protein>
<dbReference type="AlphaFoldDB" id="A0ABD1ML46"/>
<comment type="caution">
    <text evidence="2">The sequence shown here is derived from an EMBL/GenBank/DDBJ whole genome shotgun (WGS) entry which is preliminary data.</text>
</comment>
<feature type="compositionally biased region" description="Pro residues" evidence="1">
    <location>
        <begin position="220"/>
        <end position="234"/>
    </location>
</feature>
<organism evidence="2 3">
    <name type="scientific">Flemingia macrophylla</name>
    <dbReference type="NCBI Taxonomy" id="520843"/>
    <lineage>
        <taxon>Eukaryota</taxon>
        <taxon>Viridiplantae</taxon>
        <taxon>Streptophyta</taxon>
        <taxon>Embryophyta</taxon>
        <taxon>Tracheophyta</taxon>
        <taxon>Spermatophyta</taxon>
        <taxon>Magnoliopsida</taxon>
        <taxon>eudicotyledons</taxon>
        <taxon>Gunneridae</taxon>
        <taxon>Pentapetalae</taxon>
        <taxon>rosids</taxon>
        <taxon>fabids</taxon>
        <taxon>Fabales</taxon>
        <taxon>Fabaceae</taxon>
        <taxon>Papilionoideae</taxon>
        <taxon>50 kb inversion clade</taxon>
        <taxon>NPAAA clade</taxon>
        <taxon>indigoferoid/millettioid clade</taxon>
        <taxon>Phaseoleae</taxon>
        <taxon>Flemingia</taxon>
    </lineage>
</organism>
<dbReference type="EMBL" id="JBGMDY010000004">
    <property type="protein sequence ID" value="KAL2336519.1"/>
    <property type="molecule type" value="Genomic_DNA"/>
</dbReference>
<evidence type="ECO:0000313" key="3">
    <source>
        <dbReference type="Proteomes" id="UP001603857"/>
    </source>
</evidence>
<feature type="compositionally biased region" description="Pro residues" evidence="1">
    <location>
        <begin position="294"/>
        <end position="316"/>
    </location>
</feature>
<evidence type="ECO:0000313" key="2">
    <source>
        <dbReference type="EMBL" id="KAL2336519.1"/>
    </source>
</evidence>
<accession>A0ABD1ML46</accession>
<sequence length="316" mass="36225">MANIDYFEFSLYSNLIQTSYSPDQMIECMGRVWVLERNMFHYNLCPRHRFSNVNINEYNREWQYQIIESDALRRRLRELLVAAPKKRAIQLSLQLEPFGHVSYLQSCAGRKIVSGTVSMGVNLHRAQNFQLHQPNIKRREYSDKHGDTKVYIEEKKWKSVFKFSSHTHPSSTTQQQLRDLLTAQRVVDGSTSLNINHAARRFRKDYKFPMEKLRFYHICPSPPGPPVQPPPPPRDSATIDPHAGAALSTPVDARPLPKHRCSLLHPPRVAPPRRCNPLHPPGDNASSHPRAGATPPPSHGQRRAPPPYRQPPPPVK</sequence>
<gene>
    <name evidence="2" type="ORF">Fmac_010965</name>
</gene>
<name>A0ABD1ML46_9FABA</name>
<proteinExistence type="predicted"/>
<keyword evidence="3" id="KW-1185">Reference proteome</keyword>
<reference evidence="2 3" key="1">
    <citation type="submission" date="2024-08" db="EMBL/GenBank/DDBJ databases">
        <title>Insights into the chromosomal genome structure of Flemingia macrophylla.</title>
        <authorList>
            <person name="Ding Y."/>
            <person name="Zhao Y."/>
            <person name="Bi W."/>
            <person name="Wu M."/>
            <person name="Zhao G."/>
            <person name="Gong Y."/>
            <person name="Li W."/>
            <person name="Zhang P."/>
        </authorList>
    </citation>
    <scope>NUCLEOTIDE SEQUENCE [LARGE SCALE GENOMIC DNA]</scope>
    <source>
        <strain evidence="2">DYQJB</strain>
        <tissue evidence="2">Leaf</tissue>
    </source>
</reference>
<dbReference type="Proteomes" id="UP001603857">
    <property type="component" value="Unassembled WGS sequence"/>
</dbReference>
<feature type="region of interest" description="Disordered" evidence="1">
    <location>
        <begin position="219"/>
        <end position="316"/>
    </location>
</feature>